<keyword evidence="5" id="KW-1185">Reference proteome</keyword>
<dbReference type="STRING" id="483547.GSUB_10665"/>
<dbReference type="HOGENOM" id="CLU_046737_12_1_7"/>
<evidence type="ECO:0000259" key="3">
    <source>
        <dbReference type="PROSITE" id="PS01031"/>
    </source>
</evidence>
<protein>
    <recommendedName>
        <fullName evidence="3">SHSP domain-containing protein</fullName>
    </recommendedName>
</protein>
<dbReference type="SUPFAM" id="SSF49764">
    <property type="entry name" value="HSP20-like chaperones"/>
    <property type="match status" value="1"/>
</dbReference>
<evidence type="ECO:0000313" key="4">
    <source>
        <dbReference type="EMBL" id="AJF06924.1"/>
    </source>
</evidence>
<gene>
    <name evidence="4" type="ORF">GSUB_10665</name>
</gene>
<dbReference type="EMBL" id="CP010311">
    <property type="protein sequence ID" value="AJF06924.1"/>
    <property type="molecule type" value="Genomic_DNA"/>
</dbReference>
<evidence type="ECO:0000313" key="5">
    <source>
        <dbReference type="Proteomes" id="UP000035036"/>
    </source>
</evidence>
<evidence type="ECO:0000256" key="2">
    <source>
        <dbReference type="RuleBase" id="RU003616"/>
    </source>
</evidence>
<dbReference type="CDD" id="cd06464">
    <property type="entry name" value="ACD_sHsps-like"/>
    <property type="match status" value="1"/>
</dbReference>
<dbReference type="PANTHER" id="PTHR11527">
    <property type="entry name" value="HEAT-SHOCK PROTEIN 20 FAMILY MEMBER"/>
    <property type="match status" value="1"/>
</dbReference>
<accession>A0A0B5FQJ6</accession>
<dbReference type="Pfam" id="PF00011">
    <property type="entry name" value="HSP20"/>
    <property type="match status" value="1"/>
</dbReference>
<dbReference type="OrthoDB" id="189458at2"/>
<dbReference type="Proteomes" id="UP000035036">
    <property type="component" value="Chromosome"/>
</dbReference>
<dbReference type="InterPro" id="IPR002068">
    <property type="entry name" value="A-crystallin/Hsp20_dom"/>
</dbReference>
<dbReference type="KEGG" id="gsb:GSUB_10665"/>
<dbReference type="PROSITE" id="PS01031">
    <property type="entry name" value="SHSP"/>
    <property type="match status" value="1"/>
</dbReference>
<reference evidence="4 5" key="1">
    <citation type="journal article" date="2015" name="Genome Announc.">
        <title>Genomes of Geoalkalibacter ferrihydriticus Z-0531T and Geoalkalibacter subterraneus Red1T, Two Haloalkaliphilic Metal-Reducing Deltaproteobacteria.</title>
        <authorList>
            <person name="Badalamenti J.P."/>
            <person name="Krajmalnik-Brown R."/>
            <person name="Torres C.I."/>
            <person name="Bond D.R."/>
        </authorList>
    </citation>
    <scope>NUCLEOTIDE SEQUENCE [LARGE SCALE GENOMIC DNA]</scope>
    <source>
        <strain evidence="4 5">Red1</strain>
    </source>
</reference>
<feature type="domain" description="SHSP" evidence="3">
    <location>
        <begin position="36"/>
        <end position="147"/>
    </location>
</feature>
<dbReference type="InterPro" id="IPR031107">
    <property type="entry name" value="Small_HSP"/>
</dbReference>
<organism evidence="4 5">
    <name type="scientific">Geoalkalibacter subterraneus</name>
    <dbReference type="NCBI Taxonomy" id="483547"/>
    <lineage>
        <taxon>Bacteria</taxon>
        <taxon>Pseudomonadati</taxon>
        <taxon>Thermodesulfobacteriota</taxon>
        <taxon>Desulfuromonadia</taxon>
        <taxon>Desulfuromonadales</taxon>
        <taxon>Geoalkalibacteraceae</taxon>
        <taxon>Geoalkalibacter</taxon>
    </lineage>
</organism>
<dbReference type="RefSeq" id="WP_040200751.1">
    <property type="nucleotide sequence ID" value="NZ_CP010311.1"/>
</dbReference>
<dbReference type="AlphaFoldDB" id="A0A0B5FQJ6"/>
<proteinExistence type="inferred from homology"/>
<comment type="similarity">
    <text evidence="1 2">Belongs to the small heat shock protein (HSP20) family.</text>
</comment>
<name>A0A0B5FQJ6_9BACT</name>
<evidence type="ECO:0000256" key="1">
    <source>
        <dbReference type="PROSITE-ProRule" id="PRU00285"/>
    </source>
</evidence>
<dbReference type="InterPro" id="IPR008978">
    <property type="entry name" value="HSP20-like_chaperone"/>
</dbReference>
<dbReference type="Gene3D" id="2.60.40.790">
    <property type="match status" value="1"/>
</dbReference>
<sequence length="147" mass="16374">MAYPDIFSEMENLRREIDDAFRGFGMGRAVPGFLPGIGTSRYPAINLGEDHDNLYVQALMPGVDPQHVELNIMKGTLTIAGERKQGDENEKTWHRRERGMGHFLRAVELPSAVDPNKAKARYDNGILTVTLPKAEEAKPKKINVSVA</sequence>